<protein>
    <recommendedName>
        <fullName evidence="1">RNase H type-1 domain-containing protein</fullName>
    </recommendedName>
</protein>
<sequence length="95" mass="11074">MGSEMRWEDVLVAIVKKCKAKIQDKSVIGAYIHNIKQVTGRFRTVRFTYVPQTANGLAHTNAKEALRRRELSYLVRKVPVYVERALEVDWEREPD</sequence>
<evidence type="ECO:0000313" key="3">
    <source>
        <dbReference type="Proteomes" id="UP001358586"/>
    </source>
</evidence>
<comment type="caution">
    <text evidence="2">The sequence shown here is derived from an EMBL/GenBank/DDBJ whole genome shotgun (WGS) entry which is preliminary data.</text>
</comment>
<dbReference type="Proteomes" id="UP001358586">
    <property type="component" value="Chromosome 1"/>
</dbReference>
<organism evidence="2 3">
    <name type="scientific">Gossypium arboreum</name>
    <name type="common">Tree cotton</name>
    <name type="synonym">Gossypium nanking</name>
    <dbReference type="NCBI Taxonomy" id="29729"/>
    <lineage>
        <taxon>Eukaryota</taxon>
        <taxon>Viridiplantae</taxon>
        <taxon>Streptophyta</taxon>
        <taxon>Embryophyta</taxon>
        <taxon>Tracheophyta</taxon>
        <taxon>Spermatophyta</taxon>
        <taxon>Magnoliopsida</taxon>
        <taxon>eudicotyledons</taxon>
        <taxon>Gunneridae</taxon>
        <taxon>Pentapetalae</taxon>
        <taxon>rosids</taxon>
        <taxon>malvids</taxon>
        <taxon>Malvales</taxon>
        <taxon>Malvaceae</taxon>
        <taxon>Malvoideae</taxon>
        <taxon>Gossypium</taxon>
    </lineage>
</organism>
<evidence type="ECO:0000313" key="2">
    <source>
        <dbReference type="EMBL" id="KAK5845830.1"/>
    </source>
</evidence>
<name>A0ABR0R2N0_GOSAR</name>
<dbReference type="Pfam" id="PF13456">
    <property type="entry name" value="RVT_3"/>
    <property type="match status" value="1"/>
</dbReference>
<proteinExistence type="predicted"/>
<dbReference type="EMBL" id="JARKNE010000001">
    <property type="protein sequence ID" value="KAK5845830.1"/>
    <property type="molecule type" value="Genomic_DNA"/>
</dbReference>
<evidence type="ECO:0000259" key="1">
    <source>
        <dbReference type="Pfam" id="PF13456"/>
    </source>
</evidence>
<gene>
    <name evidence="2" type="ORF">PVK06_002061</name>
</gene>
<keyword evidence="3" id="KW-1185">Reference proteome</keyword>
<dbReference type="InterPro" id="IPR002156">
    <property type="entry name" value="RNaseH_domain"/>
</dbReference>
<reference evidence="2 3" key="1">
    <citation type="submission" date="2023-03" db="EMBL/GenBank/DDBJ databases">
        <title>WGS of Gossypium arboreum.</title>
        <authorList>
            <person name="Yu D."/>
        </authorList>
    </citation>
    <scope>NUCLEOTIDE SEQUENCE [LARGE SCALE GENOMIC DNA]</scope>
    <source>
        <tissue evidence="2">Leaf</tissue>
    </source>
</reference>
<feature type="domain" description="RNase H type-1" evidence="1">
    <location>
        <begin position="14"/>
        <end position="65"/>
    </location>
</feature>
<accession>A0ABR0R2N0</accession>